<proteinExistence type="predicted"/>
<protein>
    <submittedName>
        <fullName evidence="1">Uncharacterized protein</fullName>
    </submittedName>
</protein>
<organism evidence="1 2">
    <name type="scientific">Novispirillum itersonii</name>
    <name type="common">Aquaspirillum itersonii</name>
    <dbReference type="NCBI Taxonomy" id="189"/>
    <lineage>
        <taxon>Bacteria</taxon>
        <taxon>Pseudomonadati</taxon>
        <taxon>Pseudomonadota</taxon>
        <taxon>Alphaproteobacteria</taxon>
        <taxon>Rhodospirillales</taxon>
        <taxon>Novispirillaceae</taxon>
        <taxon>Novispirillum</taxon>
    </lineage>
</organism>
<name>A0A7X0DLQ2_NOVIT</name>
<evidence type="ECO:0000313" key="2">
    <source>
        <dbReference type="Proteomes" id="UP000544872"/>
    </source>
</evidence>
<dbReference type="AlphaFoldDB" id="A0A7X0DLQ2"/>
<reference evidence="1 2" key="1">
    <citation type="submission" date="2020-08" db="EMBL/GenBank/DDBJ databases">
        <title>Genomic Encyclopedia of Type Strains, Phase IV (KMG-IV): sequencing the most valuable type-strain genomes for metagenomic binning, comparative biology and taxonomic classification.</title>
        <authorList>
            <person name="Goeker M."/>
        </authorList>
    </citation>
    <scope>NUCLEOTIDE SEQUENCE [LARGE SCALE GENOMIC DNA]</scope>
    <source>
        <strain evidence="1 2">DSM 11590</strain>
    </source>
</reference>
<dbReference type="RefSeq" id="WP_184263039.1">
    <property type="nucleotide sequence ID" value="NZ_JACIIX010000005.1"/>
</dbReference>
<gene>
    <name evidence="1" type="ORF">FHS48_001611</name>
</gene>
<sequence>MATLQQVLLEIPEHIAEGLANGTLERVGGVIRSKDGTIYAFLKEGEAFLETVEAGGTLPPALDNLSQLMNLSLGLQVLTLGVTVSGFALLNTKLKHIDRKLDDLARSTARLQGDLTWMQQVRNIERSADLLACLEDAHWREKTNRLASGDDLRRKLSTAHLTYSKLMSSMLAEARAHQDHEAYLSFFQCCALSGIAKTRFDWVFDGSAAAAETQREVTETLSKAQNEFLRPMREYSPQHLIRIPLEDIPHINHAKLTMTETIRRSESYIQEIEYCISKDISIKEWDLLSPASNEFIKLIPYENRISE</sequence>
<accession>A0A7X0DLQ2</accession>
<evidence type="ECO:0000313" key="1">
    <source>
        <dbReference type="EMBL" id="MBB6210196.1"/>
    </source>
</evidence>
<dbReference type="Proteomes" id="UP000544872">
    <property type="component" value="Unassembled WGS sequence"/>
</dbReference>
<dbReference type="EMBL" id="JACIIX010000005">
    <property type="protein sequence ID" value="MBB6210196.1"/>
    <property type="molecule type" value="Genomic_DNA"/>
</dbReference>
<keyword evidence="2" id="KW-1185">Reference proteome</keyword>
<comment type="caution">
    <text evidence="1">The sequence shown here is derived from an EMBL/GenBank/DDBJ whole genome shotgun (WGS) entry which is preliminary data.</text>
</comment>